<dbReference type="KEGG" id="sphu:SPPYR_1279"/>
<dbReference type="NCBIfam" id="TIGR00976">
    <property type="entry name" value="CocE_NonD"/>
    <property type="match status" value="1"/>
</dbReference>
<dbReference type="InterPro" id="IPR008979">
    <property type="entry name" value="Galactose-bd-like_sf"/>
</dbReference>
<reference evidence="4" key="1">
    <citation type="submission" date="2016-03" db="EMBL/GenBank/DDBJ databases">
        <authorList>
            <person name="Ploux O."/>
        </authorList>
    </citation>
    <scope>NUCLEOTIDE SEQUENCE</scope>
    <source>
        <strain evidence="4">UC10</strain>
    </source>
</reference>
<evidence type="ECO:0000313" key="4">
    <source>
        <dbReference type="EMBL" id="SBV32399.1"/>
    </source>
</evidence>
<evidence type="ECO:0000259" key="3">
    <source>
        <dbReference type="SMART" id="SM00939"/>
    </source>
</evidence>
<evidence type="ECO:0000256" key="2">
    <source>
        <dbReference type="SAM" id="SignalP"/>
    </source>
</evidence>
<dbReference type="SMART" id="SM00939">
    <property type="entry name" value="PepX_C"/>
    <property type="match status" value="1"/>
</dbReference>
<feature type="domain" description="Xaa-Pro dipeptidyl-peptidase C-terminal" evidence="3">
    <location>
        <begin position="315"/>
        <end position="564"/>
    </location>
</feature>
<dbReference type="EMBL" id="LT598653">
    <property type="protein sequence ID" value="SBV32399.1"/>
    <property type="molecule type" value="Genomic_DNA"/>
</dbReference>
<dbReference type="Pfam" id="PF08530">
    <property type="entry name" value="PepX_C"/>
    <property type="match status" value="1"/>
</dbReference>
<feature type="signal peptide" evidence="2">
    <location>
        <begin position="1"/>
        <end position="16"/>
    </location>
</feature>
<dbReference type="InterPro" id="IPR029058">
    <property type="entry name" value="AB_hydrolase_fold"/>
</dbReference>
<protein>
    <submittedName>
        <fullName evidence="4">Hydrolase CocE/NonD family protein</fullName>
    </submittedName>
</protein>
<dbReference type="InterPro" id="IPR050585">
    <property type="entry name" value="Xaa-Pro_dipeptidyl-ppase/CocE"/>
</dbReference>
<dbReference type="GO" id="GO:0008239">
    <property type="term" value="F:dipeptidyl-peptidase activity"/>
    <property type="evidence" value="ECO:0007669"/>
    <property type="project" value="InterPro"/>
</dbReference>
<keyword evidence="2" id="KW-0732">Signal</keyword>
<dbReference type="InterPro" id="IPR005674">
    <property type="entry name" value="CocE/Ser_esterase"/>
</dbReference>
<sequence>MTIARRLAIATLSAFALTGAGGEPGLIREYNVSVPMRDGTLLSANVVRPNTADRVPVVLIRTPYGRNTERYAAMGKWWAERGYAFVVQDVRGRGDSDGNFQPFVHEADDGFDTQSWAGGRPWSTGKVGTAGGSYLGWTQLYPASLNNPHLAAMIPAVTAPDPHRNFPLQFGVPMVAAAHWAALVDGRQRQTFENVDLAAAYHHLPLADFDRAIGRNLPLWREWLEHPSYDGYWRARGYQSALLNARAPAMHVSGWYDDVLVGTLENFTALSRRNSSFGFQKLVIGPWGHKVNAGRKLGEIDFGPDAVIDYENLQKRWFDRWLKGIDNGIEREPPVRLFVMGSNVWRDEWEWPIARTVYTKYFLRSGGRANGSAGDGLLSLKPPAGDPPDRFRYDPANPVPLITAPDATQVGGPDDYAEVQKRGDLLVYTTPVLTAPVEVCGPVKVRLFASTSARDTDWTAQLQLVRTDGYVQRLNDGIVRARYHHSLERPEFVKPGAVVPYDIDLWATCIAVKRGERLRVQIASSAYPKFDRNLNTGGAIAREARGIVADQTVFHDARRASYILLPIVPARAAR</sequence>
<keyword evidence="1 4" id="KW-0378">Hydrolase</keyword>
<proteinExistence type="predicted"/>
<dbReference type="Gene3D" id="1.10.3020.10">
    <property type="entry name" value="alpha-amino acid ester hydrolase ( Helical cap domain)"/>
    <property type="match status" value="1"/>
</dbReference>
<gene>
    <name evidence="4" type="ORF">SPPYR_1279</name>
</gene>
<organism evidence="4">
    <name type="scientific">uncultured Sphingopyxis sp</name>
    <dbReference type="NCBI Taxonomy" id="310581"/>
    <lineage>
        <taxon>Bacteria</taxon>
        <taxon>Pseudomonadati</taxon>
        <taxon>Pseudomonadota</taxon>
        <taxon>Alphaproteobacteria</taxon>
        <taxon>Sphingomonadales</taxon>
        <taxon>Sphingomonadaceae</taxon>
        <taxon>Sphingopyxis</taxon>
        <taxon>environmental samples</taxon>
    </lineage>
</organism>
<accession>A0A1Y5PQY6</accession>
<dbReference type="RefSeq" id="WP_295325397.1">
    <property type="nucleotide sequence ID" value="NZ_LT598653.1"/>
</dbReference>
<name>A0A1Y5PQY6_9SPHN</name>
<dbReference type="InterPro" id="IPR013736">
    <property type="entry name" value="Xaa-Pro_dipept_C"/>
</dbReference>
<evidence type="ECO:0000256" key="1">
    <source>
        <dbReference type="ARBA" id="ARBA00022801"/>
    </source>
</evidence>
<dbReference type="PANTHER" id="PTHR43056">
    <property type="entry name" value="PEPTIDASE S9 PROLYL OLIGOPEPTIDASE"/>
    <property type="match status" value="1"/>
</dbReference>
<dbReference type="Gene3D" id="2.60.120.260">
    <property type="entry name" value="Galactose-binding domain-like"/>
    <property type="match status" value="1"/>
</dbReference>
<dbReference type="InterPro" id="IPR000383">
    <property type="entry name" value="Xaa-Pro-like_dom"/>
</dbReference>
<dbReference type="AlphaFoldDB" id="A0A1Y5PQY6"/>
<dbReference type="PANTHER" id="PTHR43056:SF10">
    <property type="entry name" value="COCE_NOND FAMILY, PUTATIVE (AFU_ORTHOLOGUE AFUA_7G00600)-RELATED"/>
    <property type="match status" value="1"/>
</dbReference>
<dbReference type="SUPFAM" id="SSF53474">
    <property type="entry name" value="alpha/beta-Hydrolases"/>
    <property type="match status" value="1"/>
</dbReference>
<dbReference type="Gene3D" id="3.40.50.1820">
    <property type="entry name" value="alpha/beta hydrolase"/>
    <property type="match status" value="1"/>
</dbReference>
<dbReference type="SUPFAM" id="SSF49785">
    <property type="entry name" value="Galactose-binding domain-like"/>
    <property type="match status" value="1"/>
</dbReference>
<dbReference type="Pfam" id="PF02129">
    <property type="entry name" value="Peptidase_S15"/>
    <property type="match status" value="1"/>
</dbReference>
<feature type="chain" id="PRO_5011966540" evidence="2">
    <location>
        <begin position="17"/>
        <end position="574"/>
    </location>
</feature>